<feature type="region of interest" description="Disordered" evidence="1">
    <location>
        <begin position="1"/>
        <end position="32"/>
    </location>
</feature>
<proteinExistence type="predicted"/>
<feature type="region of interest" description="Disordered" evidence="1">
    <location>
        <begin position="118"/>
        <end position="138"/>
    </location>
</feature>
<evidence type="ECO:0000313" key="3">
    <source>
        <dbReference type="Proteomes" id="UP000299102"/>
    </source>
</evidence>
<gene>
    <name evidence="2" type="ORF">EVAR_19428_1</name>
</gene>
<name>A0A4C1TRL5_EUMVA</name>
<feature type="compositionally biased region" description="Basic and acidic residues" evidence="1">
    <location>
        <begin position="1"/>
        <end position="11"/>
    </location>
</feature>
<evidence type="ECO:0000256" key="1">
    <source>
        <dbReference type="SAM" id="MobiDB-lite"/>
    </source>
</evidence>
<accession>A0A4C1TRL5</accession>
<organism evidence="2 3">
    <name type="scientific">Eumeta variegata</name>
    <name type="common">Bagworm moth</name>
    <name type="synonym">Eumeta japonica</name>
    <dbReference type="NCBI Taxonomy" id="151549"/>
    <lineage>
        <taxon>Eukaryota</taxon>
        <taxon>Metazoa</taxon>
        <taxon>Ecdysozoa</taxon>
        <taxon>Arthropoda</taxon>
        <taxon>Hexapoda</taxon>
        <taxon>Insecta</taxon>
        <taxon>Pterygota</taxon>
        <taxon>Neoptera</taxon>
        <taxon>Endopterygota</taxon>
        <taxon>Lepidoptera</taxon>
        <taxon>Glossata</taxon>
        <taxon>Ditrysia</taxon>
        <taxon>Tineoidea</taxon>
        <taxon>Psychidae</taxon>
        <taxon>Oiketicinae</taxon>
        <taxon>Eumeta</taxon>
    </lineage>
</organism>
<reference evidence="2 3" key="1">
    <citation type="journal article" date="2019" name="Commun. Biol.">
        <title>The bagworm genome reveals a unique fibroin gene that provides high tensile strength.</title>
        <authorList>
            <person name="Kono N."/>
            <person name="Nakamura H."/>
            <person name="Ohtoshi R."/>
            <person name="Tomita M."/>
            <person name="Numata K."/>
            <person name="Arakawa K."/>
        </authorList>
    </citation>
    <scope>NUCLEOTIDE SEQUENCE [LARGE SCALE GENOMIC DNA]</scope>
</reference>
<dbReference type="Proteomes" id="UP000299102">
    <property type="component" value="Unassembled WGS sequence"/>
</dbReference>
<dbReference type="EMBL" id="BGZK01000080">
    <property type="protein sequence ID" value="GBP16640.1"/>
    <property type="molecule type" value="Genomic_DNA"/>
</dbReference>
<keyword evidence="3" id="KW-1185">Reference proteome</keyword>
<feature type="compositionally biased region" description="Low complexity" evidence="1">
    <location>
        <begin position="183"/>
        <end position="195"/>
    </location>
</feature>
<evidence type="ECO:0000313" key="2">
    <source>
        <dbReference type="EMBL" id="GBP16640.1"/>
    </source>
</evidence>
<comment type="caution">
    <text evidence="2">The sequence shown here is derived from an EMBL/GenBank/DDBJ whole genome shotgun (WGS) entry which is preliminary data.</text>
</comment>
<feature type="region of interest" description="Disordered" evidence="1">
    <location>
        <begin position="183"/>
        <end position="246"/>
    </location>
</feature>
<protein>
    <submittedName>
        <fullName evidence="2">Uncharacterized protein</fullName>
    </submittedName>
</protein>
<sequence>MRREKLSDRSRRTNPCPDTYKGAFDQQSRRDRDDMKHVLARFEVKTDSYAVTENGMTPGLQAMVFCFLRGELACEPSEGKRSSPLMNYRNPKQVQCITSLLGSNRTSKGGEMVFETAAGGAGRRRHNRGAGGEGHANSAIRKCSRLKRRRSPEPGIARITDFYTGGAGTSTYARGVGGLAGAPARRTATEAPAGAPVRDENPTEQRGRNRAGKRADRFIERHALGRPRTQTPTYRGGAYMPPTEKP</sequence>
<dbReference type="AlphaFoldDB" id="A0A4C1TRL5"/>
<feature type="compositionally biased region" description="Basic and acidic residues" evidence="1">
    <location>
        <begin position="197"/>
        <end position="223"/>
    </location>
</feature>